<dbReference type="InterPro" id="IPR032466">
    <property type="entry name" value="Metal_Hydrolase"/>
</dbReference>
<reference evidence="1" key="1">
    <citation type="submission" date="2022-12" db="EMBL/GenBank/DDBJ databases">
        <authorList>
            <person name="Petersen C."/>
        </authorList>
    </citation>
    <scope>NUCLEOTIDE SEQUENCE</scope>
    <source>
        <strain evidence="1">IBT 16125</strain>
    </source>
</reference>
<dbReference type="SUPFAM" id="SSF51556">
    <property type="entry name" value="Metallo-dependent hydrolases"/>
    <property type="match status" value="1"/>
</dbReference>
<dbReference type="GeneID" id="81594136"/>
<comment type="caution">
    <text evidence="1">The sequence shown here is derived from an EMBL/GenBank/DDBJ whole genome shotgun (WGS) entry which is preliminary data.</text>
</comment>
<evidence type="ECO:0000313" key="2">
    <source>
        <dbReference type="Proteomes" id="UP001213681"/>
    </source>
</evidence>
<protein>
    <recommendedName>
        <fullName evidence="3">Amidohydrolase</fullName>
    </recommendedName>
</protein>
<dbReference type="EMBL" id="JAPVEA010000001">
    <property type="protein sequence ID" value="KAJ5464813.1"/>
    <property type="molecule type" value="Genomic_DNA"/>
</dbReference>
<accession>A0AAD6CGN2</accession>
<reference evidence="1" key="2">
    <citation type="journal article" date="2023" name="IMA Fungus">
        <title>Comparative genomic study of the Penicillium genus elucidates a diverse pangenome and 15 lateral gene transfer events.</title>
        <authorList>
            <person name="Petersen C."/>
            <person name="Sorensen T."/>
            <person name="Nielsen M.R."/>
            <person name="Sondergaard T.E."/>
            <person name="Sorensen J.L."/>
            <person name="Fitzpatrick D.A."/>
            <person name="Frisvad J.C."/>
            <person name="Nielsen K.L."/>
        </authorList>
    </citation>
    <scope>NUCLEOTIDE SEQUENCE</scope>
    <source>
        <strain evidence="1">IBT 16125</strain>
    </source>
</reference>
<name>A0AAD6CGN2_9EURO</name>
<dbReference type="Proteomes" id="UP001213681">
    <property type="component" value="Unassembled WGS sequence"/>
</dbReference>
<dbReference type="Gene3D" id="3.20.20.140">
    <property type="entry name" value="Metal-dependent hydrolases"/>
    <property type="match status" value="1"/>
</dbReference>
<sequence length="109" mass="11817">MNSLPEKVDVHHHFIPDFYASAIETHGDPSGSHIPAWKPETTQAFMKNGSIITAILSITAPGASVLHGEGGRQLARKANDYAAALRDNNPGRYGFFRCAPYIVGRGRLS</sequence>
<keyword evidence="2" id="KW-1185">Reference proteome</keyword>
<evidence type="ECO:0000313" key="1">
    <source>
        <dbReference type="EMBL" id="KAJ5464813.1"/>
    </source>
</evidence>
<organism evidence="1 2">
    <name type="scientific">Penicillium daleae</name>
    <dbReference type="NCBI Taxonomy" id="63821"/>
    <lineage>
        <taxon>Eukaryota</taxon>
        <taxon>Fungi</taxon>
        <taxon>Dikarya</taxon>
        <taxon>Ascomycota</taxon>
        <taxon>Pezizomycotina</taxon>
        <taxon>Eurotiomycetes</taxon>
        <taxon>Eurotiomycetidae</taxon>
        <taxon>Eurotiales</taxon>
        <taxon>Aspergillaceae</taxon>
        <taxon>Penicillium</taxon>
    </lineage>
</organism>
<dbReference type="AlphaFoldDB" id="A0AAD6CGN2"/>
<dbReference type="RefSeq" id="XP_056771660.1">
    <property type="nucleotide sequence ID" value="XM_056903893.1"/>
</dbReference>
<gene>
    <name evidence="1" type="ORF">N7458_000499</name>
</gene>
<proteinExistence type="predicted"/>
<evidence type="ECO:0008006" key="3">
    <source>
        <dbReference type="Google" id="ProtNLM"/>
    </source>
</evidence>